<protein>
    <recommendedName>
        <fullName evidence="2 8">Ribonuclease H</fullName>
        <shortName evidence="8">RNase H</shortName>
        <ecNumber evidence="2 8">3.1.26.4</ecNumber>
    </recommendedName>
</protein>
<evidence type="ECO:0000256" key="7">
    <source>
        <dbReference type="ARBA" id="ARBA00022842"/>
    </source>
</evidence>
<accession>A0ABX8RKU3</accession>
<dbReference type="PANTHER" id="PTHR10642">
    <property type="entry name" value="RIBONUCLEASE H1"/>
    <property type="match status" value="1"/>
</dbReference>
<evidence type="ECO:0000313" key="12">
    <source>
        <dbReference type="Proteomes" id="UP000694257"/>
    </source>
</evidence>
<feature type="binding site" evidence="8">
    <location>
        <position position="47"/>
    </location>
    <ligand>
        <name>Mg(2+)</name>
        <dbReference type="ChEBI" id="CHEBI:18420"/>
        <label>1</label>
    </ligand>
</feature>
<comment type="subcellular location">
    <subcellularLocation>
        <location evidence="8">Cytoplasm</location>
    </subcellularLocation>
</comment>
<gene>
    <name evidence="8 11" type="primary">rnhA</name>
    <name evidence="11" type="ORF">KV110_33280</name>
</gene>
<reference evidence="11 12" key="1">
    <citation type="submission" date="2021-07" db="EMBL/GenBank/DDBJ databases">
        <title>Whole Genome Sequence of Nocardia Iowensis.</title>
        <authorList>
            <person name="Lamm A."/>
            <person name="Collins-Fairclough A.M."/>
            <person name="Bunk B."/>
            <person name="Sproer C."/>
        </authorList>
    </citation>
    <scope>NUCLEOTIDE SEQUENCE [LARGE SCALE GENOMIC DNA]</scope>
    <source>
        <strain evidence="11 12">NRRL 5646</strain>
    </source>
</reference>
<keyword evidence="8" id="KW-0963">Cytoplasm</keyword>
<evidence type="ECO:0000256" key="1">
    <source>
        <dbReference type="ARBA" id="ARBA00000077"/>
    </source>
</evidence>
<feature type="compositionally biased region" description="Polar residues" evidence="9">
    <location>
        <begin position="233"/>
        <end position="243"/>
    </location>
</feature>
<keyword evidence="12" id="KW-1185">Reference proteome</keyword>
<dbReference type="NCBIfam" id="NF001236">
    <property type="entry name" value="PRK00203.1"/>
    <property type="match status" value="1"/>
</dbReference>
<feature type="region of interest" description="Disordered" evidence="9">
    <location>
        <begin position="142"/>
        <end position="171"/>
    </location>
</feature>
<evidence type="ECO:0000256" key="9">
    <source>
        <dbReference type="SAM" id="MobiDB-lite"/>
    </source>
</evidence>
<keyword evidence="5 8" id="KW-0255">Endonuclease</keyword>
<dbReference type="EMBL" id="CP078145">
    <property type="protein sequence ID" value="QXN90248.1"/>
    <property type="molecule type" value="Genomic_DNA"/>
</dbReference>
<evidence type="ECO:0000256" key="6">
    <source>
        <dbReference type="ARBA" id="ARBA00022801"/>
    </source>
</evidence>
<comment type="subunit">
    <text evidence="8">Monomer.</text>
</comment>
<keyword evidence="7 8" id="KW-0460">Magnesium</keyword>
<dbReference type="Pfam" id="PF00075">
    <property type="entry name" value="RNase_H"/>
    <property type="match status" value="1"/>
</dbReference>
<comment type="similarity">
    <text evidence="8">Belongs to the RNase H family.</text>
</comment>
<keyword evidence="3 8" id="KW-0540">Nuclease</keyword>
<feature type="binding site" evidence="8">
    <location>
        <position position="8"/>
    </location>
    <ligand>
        <name>Mg(2+)</name>
        <dbReference type="ChEBI" id="CHEBI:18420"/>
        <label>2</label>
    </ligand>
</feature>
<evidence type="ECO:0000313" key="11">
    <source>
        <dbReference type="EMBL" id="QXN90248.1"/>
    </source>
</evidence>
<dbReference type="HAMAP" id="MF_00042">
    <property type="entry name" value="RNase_H"/>
    <property type="match status" value="1"/>
</dbReference>
<comment type="cofactor">
    <cofactor evidence="8">
        <name>Mg(2+)</name>
        <dbReference type="ChEBI" id="CHEBI:18420"/>
    </cofactor>
    <text evidence="8">Binds 1 Mg(2+) ion per subunit. May bind a second metal ion at a regulatory site, or after substrate binding.</text>
</comment>
<feature type="domain" description="RNase H type-1" evidence="10">
    <location>
        <begin position="1"/>
        <end position="141"/>
    </location>
</feature>
<dbReference type="InterPro" id="IPR002156">
    <property type="entry name" value="RNaseH_domain"/>
</dbReference>
<organism evidence="11 12">
    <name type="scientific">Nocardia iowensis</name>
    <dbReference type="NCBI Taxonomy" id="204891"/>
    <lineage>
        <taxon>Bacteria</taxon>
        <taxon>Bacillati</taxon>
        <taxon>Actinomycetota</taxon>
        <taxon>Actinomycetes</taxon>
        <taxon>Mycobacteriales</taxon>
        <taxon>Nocardiaceae</taxon>
        <taxon>Nocardia</taxon>
    </lineage>
</organism>
<evidence type="ECO:0000256" key="5">
    <source>
        <dbReference type="ARBA" id="ARBA00022759"/>
    </source>
</evidence>
<dbReference type="InterPro" id="IPR022892">
    <property type="entry name" value="RNaseHI"/>
</dbReference>
<proteinExistence type="inferred from homology"/>
<evidence type="ECO:0000259" key="10">
    <source>
        <dbReference type="PROSITE" id="PS50879"/>
    </source>
</evidence>
<feature type="binding site" evidence="8">
    <location>
        <position position="8"/>
    </location>
    <ligand>
        <name>Mg(2+)</name>
        <dbReference type="ChEBI" id="CHEBI:18420"/>
        <label>1</label>
    </ligand>
</feature>
<comment type="catalytic activity">
    <reaction evidence="1 8">
        <text>Endonucleolytic cleavage to 5'-phosphomonoester.</text>
        <dbReference type="EC" id="3.1.26.4"/>
    </reaction>
</comment>
<dbReference type="InterPro" id="IPR050092">
    <property type="entry name" value="RNase_H"/>
</dbReference>
<name>A0ABX8RKU3_NOCIO</name>
<comment type="function">
    <text evidence="8">Endonuclease that specifically degrades the RNA of RNA-DNA hybrids.</text>
</comment>
<dbReference type="CDD" id="cd09278">
    <property type="entry name" value="RNase_HI_prokaryote_like"/>
    <property type="match status" value="1"/>
</dbReference>
<keyword evidence="6 8" id="KW-0378">Hydrolase</keyword>
<evidence type="ECO:0000256" key="8">
    <source>
        <dbReference type="HAMAP-Rule" id="MF_00042"/>
    </source>
</evidence>
<dbReference type="PANTHER" id="PTHR10642:SF26">
    <property type="entry name" value="RIBONUCLEASE H1"/>
    <property type="match status" value="1"/>
</dbReference>
<dbReference type="GO" id="GO:0004523">
    <property type="term" value="F:RNA-DNA hybrid ribonuclease activity"/>
    <property type="evidence" value="ECO:0007669"/>
    <property type="project" value="UniProtKB-EC"/>
</dbReference>
<sequence length="243" mass="26314">MEVEIYTDGACSPNPGPGGWGAVLRCGQHERDIYGGDPGPTTNNRMELMAPIQALEALKRPSTVRIYTDSMYVRDGITSWLPKWQVNGWVTTKKEPVKNADLWQRLADACASHKIEWEWVKGHAGHPENERADRLAVRGVLEVGGSEKRPGTPAPRPAKPDREQTSRGGEQCSAFTKAAERCRTAAGRSGLCHVHDPALQCGSITKKGKPCGVATGGGRCKAHRDIGDRPASAGQSELNLLDQ</sequence>
<feature type="binding site" evidence="8">
    <location>
        <position position="69"/>
    </location>
    <ligand>
        <name>Mg(2+)</name>
        <dbReference type="ChEBI" id="CHEBI:18420"/>
        <label>1</label>
    </ligand>
</feature>
<keyword evidence="4 8" id="KW-0479">Metal-binding</keyword>
<dbReference type="EC" id="3.1.26.4" evidence="2 8"/>
<feature type="binding site" evidence="8">
    <location>
        <position position="133"/>
    </location>
    <ligand>
        <name>Mg(2+)</name>
        <dbReference type="ChEBI" id="CHEBI:18420"/>
        <label>2</label>
    </ligand>
</feature>
<feature type="region of interest" description="Disordered" evidence="9">
    <location>
        <begin position="213"/>
        <end position="243"/>
    </location>
</feature>
<evidence type="ECO:0000256" key="3">
    <source>
        <dbReference type="ARBA" id="ARBA00022722"/>
    </source>
</evidence>
<evidence type="ECO:0000256" key="2">
    <source>
        <dbReference type="ARBA" id="ARBA00012180"/>
    </source>
</evidence>
<evidence type="ECO:0000256" key="4">
    <source>
        <dbReference type="ARBA" id="ARBA00022723"/>
    </source>
</evidence>
<dbReference type="Proteomes" id="UP000694257">
    <property type="component" value="Chromosome"/>
</dbReference>
<dbReference type="PROSITE" id="PS50879">
    <property type="entry name" value="RNASE_H_1"/>
    <property type="match status" value="1"/>
</dbReference>